<feature type="domain" description="Thioredoxin" evidence="11">
    <location>
        <begin position="12"/>
        <end position="181"/>
    </location>
</feature>
<evidence type="ECO:0000256" key="2">
    <source>
        <dbReference type="ARBA" id="ARBA00013017"/>
    </source>
</evidence>
<dbReference type="InterPro" id="IPR024706">
    <property type="entry name" value="Peroxiredoxin_AhpC-typ"/>
</dbReference>
<gene>
    <name evidence="12" type="ORF">METZ01_LOCUS342503</name>
</gene>
<dbReference type="CDD" id="cd03017">
    <property type="entry name" value="PRX_BCP"/>
    <property type="match status" value="1"/>
</dbReference>
<dbReference type="InterPro" id="IPR036249">
    <property type="entry name" value="Thioredoxin-like_sf"/>
</dbReference>
<evidence type="ECO:0000256" key="7">
    <source>
        <dbReference type="ARBA" id="ARBA00023284"/>
    </source>
</evidence>
<dbReference type="InterPro" id="IPR000866">
    <property type="entry name" value="AhpC/TSA"/>
</dbReference>
<organism evidence="12">
    <name type="scientific">marine metagenome</name>
    <dbReference type="NCBI Taxonomy" id="408172"/>
    <lineage>
        <taxon>unclassified sequences</taxon>
        <taxon>metagenomes</taxon>
        <taxon>ecological metagenomes</taxon>
    </lineage>
</organism>
<dbReference type="InterPro" id="IPR050924">
    <property type="entry name" value="Peroxiredoxin_BCP/PrxQ"/>
</dbReference>
<dbReference type="EMBL" id="UINC01117308">
    <property type="protein sequence ID" value="SVC89649.1"/>
    <property type="molecule type" value="Genomic_DNA"/>
</dbReference>
<keyword evidence="6" id="KW-1015">Disulfide bond</keyword>
<accession>A0A382QVX4</accession>
<dbReference type="GO" id="GO:0008379">
    <property type="term" value="F:thioredoxin peroxidase activity"/>
    <property type="evidence" value="ECO:0007669"/>
    <property type="project" value="TreeGrafter"/>
</dbReference>
<keyword evidence="5" id="KW-0560">Oxidoreductase</keyword>
<comment type="subunit">
    <text evidence="1">Monomer.</text>
</comment>
<dbReference type="PIRSF" id="PIRSF000239">
    <property type="entry name" value="AHPC"/>
    <property type="match status" value="1"/>
</dbReference>
<keyword evidence="3" id="KW-0575">Peroxidase</keyword>
<keyword evidence="4" id="KW-0049">Antioxidant</keyword>
<evidence type="ECO:0000256" key="5">
    <source>
        <dbReference type="ARBA" id="ARBA00023002"/>
    </source>
</evidence>
<dbReference type="AlphaFoldDB" id="A0A382QVX4"/>
<dbReference type="GO" id="GO:0005737">
    <property type="term" value="C:cytoplasm"/>
    <property type="evidence" value="ECO:0007669"/>
    <property type="project" value="TreeGrafter"/>
</dbReference>
<keyword evidence="7" id="KW-0676">Redox-active center</keyword>
<dbReference type="SUPFAM" id="SSF52833">
    <property type="entry name" value="Thioredoxin-like"/>
    <property type="match status" value="1"/>
</dbReference>
<sequence length="186" mass="21113">MELLRYLPENNIEIGGKVPDFLLVDHENKTLRLSDLSGSPAVLYFYPKDGTSGCTQEACDFRDVYTDFLELDCPVYGISPDTEASHQGMAKEHDLPFDLCVDPDLNTIKGYGVWGEFQLNDSEAEYAKGFGFDISENLRAWSVVRCTFLIDKNGILVHKWMNVNFRGHASSVRDQLHKSFKFDIAF</sequence>
<dbReference type="EC" id="1.11.1.24" evidence="2"/>
<evidence type="ECO:0000256" key="9">
    <source>
        <dbReference type="ARBA" id="ARBA00038489"/>
    </source>
</evidence>
<evidence type="ECO:0000256" key="3">
    <source>
        <dbReference type="ARBA" id="ARBA00022559"/>
    </source>
</evidence>
<comment type="catalytic activity">
    <reaction evidence="10">
        <text>a hydroperoxide + [thioredoxin]-dithiol = an alcohol + [thioredoxin]-disulfide + H2O</text>
        <dbReference type="Rhea" id="RHEA:62620"/>
        <dbReference type="Rhea" id="RHEA-COMP:10698"/>
        <dbReference type="Rhea" id="RHEA-COMP:10700"/>
        <dbReference type="ChEBI" id="CHEBI:15377"/>
        <dbReference type="ChEBI" id="CHEBI:29950"/>
        <dbReference type="ChEBI" id="CHEBI:30879"/>
        <dbReference type="ChEBI" id="CHEBI:35924"/>
        <dbReference type="ChEBI" id="CHEBI:50058"/>
        <dbReference type="EC" id="1.11.1.24"/>
    </reaction>
</comment>
<dbReference type="GO" id="GO:0045454">
    <property type="term" value="P:cell redox homeostasis"/>
    <property type="evidence" value="ECO:0007669"/>
    <property type="project" value="TreeGrafter"/>
</dbReference>
<evidence type="ECO:0000256" key="4">
    <source>
        <dbReference type="ARBA" id="ARBA00022862"/>
    </source>
</evidence>
<comment type="similarity">
    <text evidence="9">Belongs to the peroxiredoxin family. BCP/PrxQ subfamily.</text>
</comment>
<evidence type="ECO:0000256" key="10">
    <source>
        <dbReference type="ARBA" id="ARBA00049091"/>
    </source>
</evidence>
<evidence type="ECO:0000256" key="8">
    <source>
        <dbReference type="ARBA" id="ARBA00032824"/>
    </source>
</evidence>
<dbReference type="PANTHER" id="PTHR42801">
    <property type="entry name" value="THIOREDOXIN-DEPENDENT PEROXIDE REDUCTASE"/>
    <property type="match status" value="1"/>
</dbReference>
<dbReference type="PROSITE" id="PS51352">
    <property type="entry name" value="THIOREDOXIN_2"/>
    <property type="match status" value="1"/>
</dbReference>
<name>A0A382QVX4_9ZZZZ</name>
<dbReference type="Gene3D" id="3.40.30.10">
    <property type="entry name" value="Glutaredoxin"/>
    <property type="match status" value="1"/>
</dbReference>
<evidence type="ECO:0000256" key="6">
    <source>
        <dbReference type="ARBA" id="ARBA00023157"/>
    </source>
</evidence>
<protein>
    <recommendedName>
        <fullName evidence="2">thioredoxin-dependent peroxiredoxin</fullName>
        <ecNumber evidence="2">1.11.1.24</ecNumber>
    </recommendedName>
    <alternativeName>
        <fullName evidence="8">Thioredoxin peroxidase</fullName>
    </alternativeName>
</protein>
<reference evidence="12" key="1">
    <citation type="submission" date="2018-05" db="EMBL/GenBank/DDBJ databases">
        <authorList>
            <person name="Lanie J.A."/>
            <person name="Ng W.-L."/>
            <person name="Kazmierczak K.M."/>
            <person name="Andrzejewski T.M."/>
            <person name="Davidsen T.M."/>
            <person name="Wayne K.J."/>
            <person name="Tettelin H."/>
            <person name="Glass J.I."/>
            <person name="Rusch D."/>
            <person name="Podicherti R."/>
            <person name="Tsui H.-C.T."/>
            <person name="Winkler M.E."/>
        </authorList>
    </citation>
    <scope>NUCLEOTIDE SEQUENCE</scope>
</reference>
<evidence type="ECO:0000313" key="12">
    <source>
        <dbReference type="EMBL" id="SVC89649.1"/>
    </source>
</evidence>
<dbReference type="PANTHER" id="PTHR42801:SF4">
    <property type="entry name" value="AHPC_TSA FAMILY PROTEIN"/>
    <property type="match status" value="1"/>
</dbReference>
<dbReference type="InterPro" id="IPR013766">
    <property type="entry name" value="Thioredoxin_domain"/>
</dbReference>
<proteinExistence type="inferred from homology"/>
<evidence type="ECO:0000259" key="11">
    <source>
        <dbReference type="PROSITE" id="PS51352"/>
    </source>
</evidence>
<dbReference type="Pfam" id="PF00578">
    <property type="entry name" value="AhpC-TSA"/>
    <property type="match status" value="1"/>
</dbReference>
<dbReference type="GO" id="GO:0034599">
    <property type="term" value="P:cellular response to oxidative stress"/>
    <property type="evidence" value="ECO:0007669"/>
    <property type="project" value="TreeGrafter"/>
</dbReference>
<evidence type="ECO:0000256" key="1">
    <source>
        <dbReference type="ARBA" id="ARBA00011245"/>
    </source>
</evidence>